<dbReference type="Proteomes" id="UP000093352">
    <property type="component" value="Unassembled WGS sequence"/>
</dbReference>
<comment type="catalytic activity">
    <reaction evidence="1">
        <text>alpha-D-glucose 1-phosphate = alpha-D-glucose 6-phosphate</text>
        <dbReference type="Rhea" id="RHEA:23536"/>
        <dbReference type="ChEBI" id="CHEBI:58225"/>
        <dbReference type="ChEBI" id="CHEBI:58601"/>
        <dbReference type="EC" id="5.4.2.2"/>
    </reaction>
</comment>
<evidence type="ECO:0000313" key="20">
    <source>
        <dbReference type="Proteomes" id="UP000093352"/>
    </source>
</evidence>
<evidence type="ECO:0000256" key="11">
    <source>
        <dbReference type="ARBA" id="ARBA00039995"/>
    </source>
</evidence>
<evidence type="ECO:0000256" key="10">
    <source>
        <dbReference type="ARBA" id="ARBA00023235"/>
    </source>
</evidence>
<dbReference type="GO" id="GO:0004614">
    <property type="term" value="F:phosphoglucomutase activity"/>
    <property type="evidence" value="ECO:0007669"/>
    <property type="project" value="UniProtKB-EC"/>
</dbReference>
<dbReference type="GO" id="GO:0005975">
    <property type="term" value="P:carbohydrate metabolic process"/>
    <property type="evidence" value="ECO:0007669"/>
    <property type="project" value="InterPro"/>
</dbReference>
<comment type="similarity">
    <text evidence="5 14">Belongs to the phosphohexose mutase family.</text>
</comment>
<dbReference type="RefSeq" id="WP_068913552.1">
    <property type="nucleotide sequence ID" value="NZ_MBEW02000007.1"/>
</dbReference>
<dbReference type="EC" id="5.4.2.2" evidence="6"/>
<dbReference type="InterPro" id="IPR016066">
    <property type="entry name" value="A-D-PHexomutase_CS"/>
</dbReference>
<feature type="domain" description="Alpha-D-phosphohexomutase alpha/beta/alpha" evidence="18">
    <location>
        <begin position="324"/>
        <end position="451"/>
    </location>
</feature>
<evidence type="ECO:0000256" key="9">
    <source>
        <dbReference type="ARBA" id="ARBA00022842"/>
    </source>
</evidence>
<gene>
    <name evidence="19" type="ORF">BBG48_004930</name>
</gene>
<organism evidence="19 20">
    <name type="scientific">Criibacterium bergeronii</name>
    <dbReference type="NCBI Taxonomy" id="1871336"/>
    <lineage>
        <taxon>Bacteria</taxon>
        <taxon>Bacillati</taxon>
        <taxon>Bacillota</taxon>
        <taxon>Clostridia</taxon>
        <taxon>Peptostreptococcales</taxon>
        <taxon>Filifactoraceae</taxon>
        <taxon>Criibacterium</taxon>
    </lineage>
</organism>
<evidence type="ECO:0000256" key="2">
    <source>
        <dbReference type="ARBA" id="ARBA00001946"/>
    </source>
</evidence>
<evidence type="ECO:0000256" key="5">
    <source>
        <dbReference type="ARBA" id="ARBA00010231"/>
    </source>
</evidence>
<dbReference type="GO" id="GO:0000287">
    <property type="term" value="F:magnesium ion binding"/>
    <property type="evidence" value="ECO:0007669"/>
    <property type="project" value="InterPro"/>
</dbReference>
<keyword evidence="20" id="KW-1185">Reference proteome</keyword>
<dbReference type="InterPro" id="IPR005846">
    <property type="entry name" value="A-D-PHexomutase_a/b/a-III"/>
</dbReference>
<protein>
    <recommendedName>
        <fullName evidence="11">Phosphoglucomutase</fullName>
        <ecNumber evidence="6">5.4.2.2</ecNumber>
    </recommendedName>
    <alternativeName>
        <fullName evidence="13">Alpha-phosphoglucomutase</fullName>
    </alternativeName>
    <alternativeName>
        <fullName evidence="12">Glucose phosphomutase</fullName>
    </alternativeName>
</protein>
<feature type="domain" description="Alpha-D-phosphohexomutase alpha/beta/alpha" evidence="17">
    <location>
        <begin position="212"/>
        <end position="312"/>
    </location>
</feature>
<dbReference type="Pfam" id="PF00408">
    <property type="entry name" value="PGM_PMM_IV"/>
    <property type="match status" value="1"/>
</dbReference>
<accession>A0A1C0ADX8</accession>
<dbReference type="InterPro" id="IPR005841">
    <property type="entry name" value="Alpha-D-phosphohexomutase_SF"/>
</dbReference>
<evidence type="ECO:0000256" key="8">
    <source>
        <dbReference type="ARBA" id="ARBA00022723"/>
    </source>
</evidence>
<evidence type="ECO:0000313" key="19">
    <source>
        <dbReference type="EMBL" id="RDY21465.1"/>
    </source>
</evidence>
<keyword evidence="7" id="KW-0597">Phosphoprotein</keyword>
<dbReference type="Pfam" id="PF02879">
    <property type="entry name" value="PGM_PMM_II"/>
    <property type="match status" value="1"/>
</dbReference>
<dbReference type="PRINTS" id="PR00509">
    <property type="entry name" value="PGMPMM"/>
</dbReference>
<evidence type="ECO:0000259" key="17">
    <source>
        <dbReference type="Pfam" id="PF02879"/>
    </source>
</evidence>
<comment type="cofactor">
    <cofactor evidence="2">
        <name>Mg(2+)</name>
        <dbReference type="ChEBI" id="CHEBI:18420"/>
    </cofactor>
</comment>
<dbReference type="InterPro" id="IPR016055">
    <property type="entry name" value="A-D-PHexomutase_a/b/a-I/II/III"/>
</dbReference>
<dbReference type="PANTHER" id="PTHR45745">
    <property type="entry name" value="PHOSPHOMANNOMUTASE 45A"/>
    <property type="match status" value="1"/>
</dbReference>
<dbReference type="GO" id="GO:0008973">
    <property type="term" value="F:phosphopentomutase activity"/>
    <property type="evidence" value="ECO:0007669"/>
    <property type="project" value="TreeGrafter"/>
</dbReference>
<evidence type="ECO:0000259" key="18">
    <source>
        <dbReference type="Pfam" id="PF02880"/>
    </source>
</evidence>
<dbReference type="CDD" id="cd05799">
    <property type="entry name" value="PGM2"/>
    <property type="match status" value="1"/>
</dbReference>
<dbReference type="EMBL" id="MBEW02000007">
    <property type="protein sequence ID" value="RDY21465.1"/>
    <property type="molecule type" value="Genomic_DNA"/>
</dbReference>
<dbReference type="GO" id="GO:0006166">
    <property type="term" value="P:purine ribonucleoside salvage"/>
    <property type="evidence" value="ECO:0007669"/>
    <property type="project" value="TreeGrafter"/>
</dbReference>
<dbReference type="PANTHER" id="PTHR45745:SF1">
    <property type="entry name" value="PHOSPHOGLUCOMUTASE 2B-RELATED"/>
    <property type="match status" value="1"/>
</dbReference>
<sequence>MKDYMSEYKKWMENENLDPKMKAELELIKGDEKDIQDRFYQDLSFGTAGLRGKMGAGTNRMNSYVIARATHALAEVIETHGADYVKRGVAIAYDSRLNSKEFSEIAALVMATHGIKVYIFETLRPTPELSFAVRYFNCASGINVTASHNPKEYNGYKVYWQEGSQIKDNIANMVLEKIEKRDIFDSEKLIDKQEAIDKGLLIYVGKEVDEAYYNQVMSLSMRADSELDKDIVIAYTPLNGAGNIAVRTILKQKGFNNVHVVKEQENPDGTFPTIEYPNPENLKAFEYCENLAKEVKADLLIATDPDSDRLAVEVVHEGKIIALNGNQTGVLLINYILNSLKDKNKLPKNAAIVKSIVTGEMGQAIAIAFGVETFDVLTGFKNISELPNIWEKTGEKTYVFGYEESIGYNAGAFVRDKDAVSSAMLMAEMAAYYKKQGKTLIDVLNELFEKYGYYAENTVSIVQEGITGKERIGRMMDEIRNIYPKTIGNSKLVEITDYDKCEKTDLEKNQTSKIDIEKTNAIKFKYQDGSWFTLRPSGTEPKIKLYIYTKSDSMEKAKKLLNTIEKTVLALLDTVK</sequence>
<dbReference type="InterPro" id="IPR005845">
    <property type="entry name" value="A-D-PHexomutase_a/b/a-II"/>
</dbReference>
<evidence type="ECO:0000259" key="16">
    <source>
        <dbReference type="Pfam" id="PF02878"/>
    </source>
</evidence>
<evidence type="ECO:0000256" key="13">
    <source>
        <dbReference type="ARBA" id="ARBA00041467"/>
    </source>
</evidence>
<dbReference type="AlphaFoldDB" id="A0A1C0ADX8"/>
<dbReference type="PROSITE" id="PS00710">
    <property type="entry name" value="PGM_PMM"/>
    <property type="match status" value="1"/>
</dbReference>
<evidence type="ECO:0000256" key="6">
    <source>
        <dbReference type="ARBA" id="ARBA00012728"/>
    </source>
</evidence>
<name>A0A1C0ADX8_9FIRM</name>
<feature type="domain" description="Alpha-D-phosphohexomutase C-terminal" evidence="15">
    <location>
        <begin position="518"/>
        <end position="552"/>
    </location>
</feature>
<proteinExistence type="inferred from homology"/>
<comment type="pathway">
    <text evidence="3">Glycolipid metabolism; diglucosyl-diacylglycerol biosynthesis.</text>
</comment>
<evidence type="ECO:0000256" key="7">
    <source>
        <dbReference type="ARBA" id="ARBA00022553"/>
    </source>
</evidence>
<evidence type="ECO:0000259" key="15">
    <source>
        <dbReference type="Pfam" id="PF00408"/>
    </source>
</evidence>
<evidence type="ECO:0000256" key="14">
    <source>
        <dbReference type="RuleBase" id="RU004326"/>
    </source>
</evidence>
<comment type="caution">
    <text evidence="19">The sequence shown here is derived from an EMBL/GenBank/DDBJ whole genome shotgun (WGS) entry which is preliminary data.</text>
</comment>
<keyword evidence="9 14" id="KW-0460">Magnesium</keyword>
<evidence type="ECO:0000256" key="12">
    <source>
        <dbReference type="ARBA" id="ARBA00041398"/>
    </source>
</evidence>
<dbReference type="SUPFAM" id="SSF53738">
    <property type="entry name" value="Phosphoglucomutase, first 3 domains"/>
    <property type="match status" value="3"/>
</dbReference>
<dbReference type="InterPro" id="IPR005843">
    <property type="entry name" value="A-D-PHexomutase_C"/>
</dbReference>
<keyword evidence="10" id="KW-0413">Isomerase</keyword>
<dbReference type="Pfam" id="PF02880">
    <property type="entry name" value="PGM_PMM_III"/>
    <property type="match status" value="1"/>
</dbReference>
<feature type="domain" description="Alpha-D-phosphohexomutase alpha/beta/alpha" evidence="16">
    <location>
        <begin position="44"/>
        <end position="181"/>
    </location>
</feature>
<dbReference type="InterPro" id="IPR036900">
    <property type="entry name" value="A-D-PHexomutase_C_sf"/>
</dbReference>
<dbReference type="Gene3D" id="3.40.120.10">
    <property type="entry name" value="Alpha-D-Glucose-1,6-Bisphosphate, subunit A, domain 3"/>
    <property type="match status" value="3"/>
</dbReference>
<dbReference type="Gene3D" id="3.30.310.50">
    <property type="entry name" value="Alpha-D-phosphohexomutase, C-terminal domain"/>
    <property type="match status" value="1"/>
</dbReference>
<dbReference type="SUPFAM" id="SSF55957">
    <property type="entry name" value="Phosphoglucomutase, C-terminal domain"/>
    <property type="match status" value="1"/>
</dbReference>
<evidence type="ECO:0000256" key="4">
    <source>
        <dbReference type="ARBA" id="ARBA00005189"/>
    </source>
</evidence>
<dbReference type="Pfam" id="PF02878">
    <property type="entry name" value="PGM_PMM_I"/>
    <property type="match status" value="1"/>
</dbReference>
<keyword evidence="8 14" id="KW-0479">Metal-binding</keyword>
<reference evidence="19 20" key="1">
    <citation type="journal article" date="2016" name="Genome Announc.">
        <title>Draft Genome Sequence of Criibacterium bergeronii gen. nov., sp. nov., Strain CCRI-22567T, Isolated from a Vaginal Sample from a Woman with Bacterial Vaginosis.</title>
        <authorList>
            <person name="Maheux A.F."/>
            <person name="Berube E."/>
            <person name="Boudreau D.K."/>
            <person name="Raymond F."/>
            <person name="Corbeil J."/>
            <person name="Roy P.H."/>
            <person name="Boissinot M."/>
            <person name="Omar R.F."/>
        </authorList>
    </citation>
    <scope>NUCLEOTIDE SEQUENCE [LARGE SCALE GENOMIC DNA]</scope>
    <source>
        <strain evidence="19 20">CCRI-22567</strain>
    </source>
</reference>
<comment type="pathway">
    <text evidence="4">Lipid metabolism.</text>
</comment>
<evidence type="ECO:0000256" key="3">
    <source>
        <dbReference type="ARBA" id="ARBA00005164"/>
    </source>
</evidence>
<evidence type="ECO:0000256" key="1">
    <source>
        <dbReference type="ARBA" id="ARBA00000443"/>
    </source>
</evidence>
<dbReference type="InterPro" id="IPR005844">
    <property type="entry name" value="A-D-PHexomutase_a/b/a-I"/>
</dbReference>
<dbReference type="STRING" id="1871336.BBG48_06340"/>